<evidence type="ECO:0000313" key="11">
    <source>
        <dbReference type="Proteomes" id="UP000254088"/>
    </source>
</evidence>
<dbReference type="EMBL" id="CP031546">
    <property type="protein sequence ID" value="AXO09564.1"/>
    <property type="molecule type" value="Genomic_DNA"/>
</dbReference>
<protein>
    <submittedName>
        <fullName evidence="8 9">Prophage protein</fullName>
    </submittedName>
    <submittedName>
        <fullName evidence="4">Putative phage protein</fullName>
    </submittedName>
</protein>
<evidence type="ECO:0000313" key="2">
    <source>
        <dbReference type="EMBL" id="EFH5894928.1"/>
    </source>
</evidence>
<reference evidence="5 16" key="5">
    <citation type="submission" date="2019-08" db="EMBL/GenBank/DDBJ databases">
        <title>Plasmid- and chromosome-located mcr-3 in mcr-1-positive Escherichia coli from diseased swine, Taiwan.</title>
        <authorList>
            <person name="Hsu C.-Y."/>
            <person name="Huang W.-C."/>
            <person name="Lauderdale T.-L."/>
        </authorList>
    </citation>
    <scope>NUCLEOTIDE SEQUENCE [LARGE SCALE GENOMIC DNA]</scope>
    <source>
        <strain evidence="5 16">NCYU-26-73</strain>
    </source>
</reference>
<evidence type="ECO:0000313" key="7">
    <source>
        <dbReference type="EMBL" id="RIB40581.1"/>
    </source>
</evidence>
<dbReference type="Proteomes" id="UP000321299">
    <property type="component" value="Chromosome"/>
</dbReference>
<organism evidence="7 14">
    <name type="scientific">Escherichia coli</name>
    <dbReference type="NCBI Taxonomy" id="562"/>
    <lineage>
        <taxon>Bacteria</taxon>
        <taxon>Pseudomonadati</taxon>
        <taxon>Pseudomonadota</taxon>
        <taxon>Gammaproteobacteria</taxon>
        <taxon>Enterobacterales</taxon>
        <taxon>Enterobacteriaceae</taxon>
        <taxon>Escherichia</taxon>
    </lineage>
</organism>
<reference evidence="1 13" key="4">
    <citation type="submission" date="2018-08" db="EMBL/GenBank/DDBJ databases">
        <title>Complete genome sequencing and genomic characterization of five Escherichia coli strains co-producing MCR-1 and ESBLs from different origins in China.</title>
        <authorList>
            <person name="Bai L."/>
        </authorList>
    </citation>
    <scope>NUCLEOTIDE SEQUENCE [LARGE SCALE GENOMIC DNA]</scope>
    <source>
        <strain evidence="1">Cq9</strain>
        <strain evidence="13">cq9</strain>
    </source>
</reference>
<reference evidence="7 14" key="1">
    <citation type="journal article" date="2018" name="BMC Microbiol.">
        <title>Genome sequencing of strains of the most prevalent clonal group of O1:K1:H7 Escherichia coli that causes neonatal meningitis in France.</title>
        <authorList>
            <person name="Geslain G."/>
            <person name="Birgy A."/>
            <person name="Adiba S."/>
            <person name="Magnan M."/>
            <person name="Courroux C."/>
            <person name="Levy C."/>
            <person name="Cohen R."/>
            <person name="Bidet P."/>
            <person name="Bonacorsi S."/>
        </authorList>
    </citation>
    <scope>NUCLEOTIDE SEQUENCE [LARGE SCALE GENOMIC DNA]</scope>
    <source>
        <strain evidence="7 14">S308</strain>
    </source>
</reference>
<dbReference type="Proteomes" id="UP000531813">
    <property type="component" value="Unassembled WGS sequence"/>
</dbReference>
<reference evidence="4 15" key="2">
    <citation type="submission" date="2018-04" db="EMBL/GenBank/DDBJ databases">
        <title>Large scale genomics of bovine and human commensal E. coli to reveal the emerging process of EHEC.</title>
        <authorList>
            <person name="Arimizu Y."/>
            <person name="Ogura Y."/>
        </authorList>
    </citation>
    <scope>NUCLEOTIDE SEQUENCE [LARGE SCALE GENOMIC DNA]</scope>
    <source>
        <strain evidence="4 15">ECSC038</strain>
    </source>
</reference>
<proteinExistence type="predicted"/>
<evidence type="ECO:0000313" key="17">
    <source>
        <dbReference type="Proteomes" id="UP000512322"/>
    </source>
</evidence>
<evidence type="ECO:0000313" key="19">
    <source>
        <dbReference type="Proteomes" id="UP000531813"/>
    </source>
</evidence>
<dbReference type="Proteomes" id="UP000512322">
    <property type="component" value="Chromosome"/>
</dbReference>
<dbReference type="EMBL" id="CP042615">
    <property type="protein sequence ID" value="QED73589.1"/>
    <property type="molecule type" value="Genomic_DNA"/>
</dbReference>
<dbReference type="AlphaFoldDB" id="A0A066Q3D2"/>
<reference evidence="10" key="9">
    <citation type="journal article" date="2023" name="Front. Microbiol.">
        <title>Virotyping and genetic antimicrobial susceptibility testing of porcine ETEC/STEC strains and associated plasmid types.</title>
        <authorList>
            <person name="Vereecke N."/>
            <person name="Van Hoorde S."/>
            <person name="Sperling D."/>
            <person name="Theuns S."/>
            <person name="Devriendt B."/>
            <person name="Cox E."/>
        </authorList>
    </citation>
    <scope>NUCLEOTIDE SEQUENCE</scope>
    <source>
        <strain evidence="10">ETEC4085</strain>
    </source>
</reference>
<dbReference type="Proteomes" id="UP000284508">
    <property type="component" value="Unassembled WGS sequence"/>
</dbReference>
<dbReference type="Proteomes" id="UP000254088">
    <property type="component" value="Unassembled WGS sequence"/>
</dbReference>
<reference evidence="3 18" key="7">
    <citation type="submission" date="2020-04" db="EMBL/GenBank/DDBJ databases">
        <authorList>
            <consortium name="GenomeTrakr network: Whole genome sequencing for foodborne pathogen traceback"/>
        </authorList>
    </citation>
    <scope>NUCLEOTIDE SEQUENCE [LARGE SCALE GENOMIC DNA]</scope>
    <source>
        <strain evidence="2 19">PSU-2243</strain>
        <strain evidence="3 18">PSU-2464</strain>
    </source>
</reference>
<dbReference type="RefSeq" id="WP_001065741.1">
    <property type="nucleotide sequence ID" value="NZ_BDPI01000033.1"/>
</dbReference>
<dbReference type="EMBL" id="QXHA01001281">
    <property type="protein sequence ID" value="RIB40581.1"/>
    <property type="molecule type" value="Genomic_DNA"/>
</dbReference>
<sequence length="64" mass="6642">MNNSINTPRLTSALQLIEQAAAVLVAVSLSAEEMDATDVVDAIKACSSLVNDARAELVILGGEK</sequence>
<evidence type="ECO:0000313" key="13">
    <source>
        <dbReference type="Proteomes" id="UP000256244"/>
    </source>
</evidence>
<evidence type="ECO:0000313" key="10">
    <source>
        <dbReference type="EMBL" id="WHI02073.1"/>
    </source>
</evidence>
<reference evidence="11 12" key="3">
    <citation type="submission" date="2018-06" db="EMBL/GenBank/DDBJ databases">
        <authorList>
            <consortium name="Pathogen Informatics"/>
            <person name="Doyle S."/>
        </authorList>
    </citation>
    <scope>NUCLEOTIDE SEQUENCE [LARGE SCALE GENOMIC DNA]</scope>
    <source>
        <strain evidence="9 11">NCTC10429</strain>
        <strain evidence="8 12">NCTC8603</strain>
    </source>
</reference>
<dbReference type="Proteomes" id="UP000255153">
    <property type="component" value="Unassembled WGS sequence"/>
</dbReference>
<dbReference type="Proteomes" id="UP001179946">
    <property type="component" value="Chromosome"/>
</dbReference>
<dbReference type="Proteomes" id="UP000300926">
    <property type="component" value="Unassembled WGS sequence"/>
</dbReference>
<dbReference type="EMBL" id="UGEX01000001">
    <property type="protein sequence ID" value="STL76122.1"/>
    <property type="molecule type" value="Genomic_DNA"/>
</dbReference>
<evidence type="ECO:0000313" key="14">
    <source>
        <dbReference type="Proteomes" id="UP000284508"/>
    </source>
</evidence>
<gene>
    <name evidence="7" type="ORF">D3C88_17780</name>
    <name evidence="1" type="ORF">DS732_26235</name>
    <name evidence="4" type="ORF">ExPECSC038_00870</name>
    <name evidence="5" type="ORF">FTV93_04780</name>
    <name evidence="2" type="ORF">GOP25_22320</name>
    <name evidence="3" type="ORF">HEP34_000565</name>
    <name evidence="6" type="ORF">HVY77_20490</name>
    <name evidence="9" type="ORF">NCTC10429_00598</name>
    <name evidence="8" type="ORF">NCTC8603_03633</name>
    <name evidence="10" type="ORF">QDW62_00365</name>
</gene>
<dbReference type="EMBL" id="CP057293">
    <property type="protein sequence ID" value="QMF69078.1"/>
    <property type="molecule type" value="Genomic_DNA"/>
</dbReference>
<evidence type="ECO:0000313" key="6">
    <source>
        <dbReference type="EMBL" id="QMF69078.1"/>
    </source>
</evidence>
<evidence type="ECO:0000313" key="9">
    <source>
        <dbReference type="EMBL" id="STL76122.1"/>
    </source>
</evidence>
<evidence type="ECO:0000313" key="3">
    <source>
        <dbReference type="EMBL" id="EFM1444289.1"/>
    </source>
</evidence>
<evidence type="ECO:0000313" key="15">
    <source>
        <dbReference type="Proteomes" id="UP000300926"/>
    </source>
</evidence>
<evidence type="ECO:0000313" key="16">
    <source>
        <dbReference type="Proteomes" id="UP000321299"/>
    </source>
</evidence>
<evidence type="ECO:0000313" key="18">
    <source>
        <dbReference type="Proteomes" id="UP000519182"/>
    </source>
</evidence>
<evidence type="ECO:0000313" key="4">
    <source>
        <dbReference type="EMBL" id="GCO16809.1"/>
    </source>
</evidence>
<dbReference type="EMBL" id="BFIH01000025">
    <property type="protein sequence ID" value="GCO16809.1"/>
    <property type="molecule type" value="Genomic_DNA"/>
</dbReference>
<name>A0A066Q3D2_ECOLX</name>
<reference evidence="5 16" key="6">
    <citation type="submission" date="2019-08" db="EMBL/GenBank/DDBJ databases">
        <authorList>
            <person name="Chen F.-J."/>
            <person name="Wu H.-C."/>
            <person name="Liao Y.-C."/>
            <person name="Kuo S.-C."/>
        </authorList>
    </citation>
    <scope>NUCLEOTIDE SEQUENCE [LARGE SCALE GENOMIC DNA]</scope>
    <source>
        <strain evidence="5 16">NCYU-26-73</strain>
    </source>
</reference>
<accession>A0A066Q3D2</accession>
<dbReference type="EMBL" id="AATJYL010000003">
    <property type="protein sequence ID" value="EFM1444289.1"/>
    <property type="molecule type" value="Genomic_DNA"/>
</dbReference>
<dbReference type="EMBL" id="UGEE01000003">
    <property type="protein sequence ID" value="STK89127.1"/>
    <property type="molecule type" value="Genomic_DNA"/>
</dbReference>
<dbReference type="Proteomes" id="UP000519182">
    <property type="component" value="Unassembled WGS sequence"/>
</dbReference>
<dbReference type="EMBL" id="AASWIS010000033">
    <property type="protein sequence ID" value="EFH5894928.1"/>
    <property type="molecule type" value="Genomic_DNA"/>
</dbReference>
<evidence type="ECO:0000313" key="1">
    <source>
        <dbReference type="EMBL" id="AXO09564.1"/>
    </source>
</evidence>
<evidence type="ECO:0000313" key="8">
    <source>
        <dbReference type="EMBL" id="STK89127.1"/>
    </source>
</evidence>
<evidence type="ECO:0000313" key="12">
    <source>
        <dbReference type="Proteomes" id="UP000255153"/>
    </source>
</evidence>
<dbReference type="EMBL" id="CP122634">
    <property type="protein sequence ID" value="WHI02073.1"/>
    <property type="molecule type" value="Genomic_DNA"/>
</dbReference>
<dbReference type="GeneID" id="89518508"/>
<dbReference type="Proteomes" id="UP000256244">
    <property type="component" value="Chromosome"/>
</dbReference>
<reference evidence="6 17" key="8">
    <citation type="submission" date="2020-06" db="EMBL/GenBank/DDBJ databases">
        <title>REHAB project genomes.</title>
        <authorList>
            <person name="Shaw L.P."/>
        </authorList>
    </citation>
    <scope>NUCLEOTIDE SEQUENCE [LARGE SCALE GENOMIC DNA]</scope>
    <source>
        <strain evidence="6 17">RHB30-C10</strain>
    </source>
</reference>
<evidence type="ECO:0000313" key="5">
    <source>
        <dbReference type="EMBL" id="QED73589.1"/>
    </source>
</evidence>